<dbReference type="RefSeq" id="WP_237090303.1">
    <property type="nucleotide sequence ID" value="NZ_CP116766.1"/>
</dbReference>
<dbReference type="Proteomes" id="UP001201397">
    <property type="component" value="Unassembled WGS sequence"/>
</dbReference>
<reference evidence="1" key="1">
    <citation type="submission" date="2022-01" db="EMBL/GenBank/DDBJ databases">
        <title>Neisseria sp. ZJ104.</title>
        <authorList>
            <person name="Yang C."/>
        </authorList>
    </citation>
    <scope>NUCLEOTIDE SEQUENCE</scope>
    <source>
        <strain evidence="1">ZJ104</strain>
    </source>
</reference>
<evidence type="ECO:0000313" key="1">
    <source>
        <dbReference type="EMBL" id="MCF7530318.1"/>
    </source>
</evidence>
<reference evidence="2 4" key="2">
    <citation type="submission" date="2023-01" db="EMBL/GenBank/DDBJ databases">
        <authorList>
            <person name="Yang C."/>
        </authorList>
    </citation>
    <scope>NUCLEOTIDE SEQUENCE [LARGE SCALE GENOMIC DNA]</scope>
    <source>
        <strain evidence="2 4">ZJ106</strain>
    </source>
</reference>
<dbReference type="Proteomes" id="UP001221268">
    <property type="component" value="Chromosome"/>
</dbReference>
<proteinExistence type="predicted"/>
<gene>
    <name evidence="1" type="ORF">L4H06_08785</name>
    <name evidence="2" type="ORF">PJU73_00145</name>
</gene>
<sequence>MTIRILCTLYQANSAKEAAEYAASLANRPDYARLCLLQTAGGAWTVCLTARPD</sequence>
<dbReference type="EMBL" id="CP116766">
    <property type="protein sequence ID" value="WCL71577.1"/>
    <property type="molecule type" value="Genomic_DNA"/>
</dbReference>
<protein>
    <submittedName>
        <fullName evidence="1">Uncharacterized protein</fullName>
    </submittedName>
</protein>
<evidence type="ECO:0000313" key="3">
    <source>
        <dbReference type="Proteomes" id="UP001201397"/>
    </source>
</evidence>
<accession>A0AAW5ASE5</accession>
<keyword evidence="4" id="KW-1185">Reference proteome</keyword>
<name>A0AAW5ASE5_9NEIS</name>
<evidence type="ECO:0000313" key="4">
    <source>
        <dbReference type="Proteomes" id="UP001221268"/>
    </source>
</evidence>
<evidence type="ECO:0000313" key="2">
    <source>
        <dbReference type="EMBL" id="WCL71577.1"/>
    </source>
</evidence>
<organism evidence="1 3">
    <name type="scientific">Neisseria lisongii</name>
    <dbReference type="NCBI Taxonomy" id="2912188"/>
    <lineage>
        <taxon>Bacteria</taxon>
        <taxon>Pseudomonadati</taxon>
        <taxon>Pseudomonadota</taxon>
        <taxon>Betaproteobacteria</taxon>
        <taxon>Neisseriales</taxon>
        <taxon>Neisseriaceae</taxon>
        <taxon>Neisseria</taxon>
    </lineage>
</organism>
<dbReference type="AlphaFoldDB" id="A0AAW5ASE5"/>
<dbReference type="EMBL" id="JAKKDL010000013">
    <property type="protein sequence ID" value="MCF7530318.1"/>
    <property type="molecule type" value="Genomic_DNA"/>
</dbReference>